<dbReference type="Pfam" id="PF01182">
    <property type="entry name" value="Glucosamine_iso"/>
    <property type="match status" value="1"/>
</dbReference>
<dbReference type="PANTHER" id="PTHR11054">
    <property type="entry name" value="6-PHOSPHOGLUCONOLACTONASE"/>
    <property type="match status" value="1"/>
</dbReference>
<dbReference type="Proteomes" id="UP000070444">
    <property type="component" value="Unassembled WGS sequence"/>
</dbReference>
<dbReference type="GO" id="GO:0016740">
    <property type="term" value="F:transferase activity"/>
    <property type="evidence" value="ECO:0007669"/>
    <property type="project" value="UniProtKB-KW"/>
</dbReference>
<keyword evidence="2" id="KW-0808">Transferase</keyword>
<dbReference type="OMA" id="HNHADSN"/>
<name>A0A137NU93_CONC2</name>
<dbReference type="PANTHER" id="PTHR11054:SF0">
    <property type="entry name" value="6-PHOSPHOGLUCONOLACTONASE"/>
    <property type="match status" value="1"/>
</dbReference>
<feature type="non-terminal residue" evidence="2">
    <location>
        <position position="106"/>
    </location>
</feature>
<dbReference type="InterPro" id="IPR006148">
    <property type="entry name" value="Glc/Gal-6P_isomerase"/>
</dbReference>
<protein>
    <submittedName>
        <fullName evidence="2">Nagb/rpia/CoA transferase-like protein</fullName>
    </submittedName>
</protein>
<dbReference type="GO" id="GO:0005975">
    <property type="term" value="P:carbohydrate metabolic process"/>
    <property type="evidence" value="ECO:0007669"/>
    <property type="project" value="InterPro"/>
</dbReference>
<gene>
    <name evidence="2" type="ORF">CONCODRAFT_43873</name>
</gene>
<dbReference type="AlphaFoldDB" id="A0A137NU93"/>
<dbReference type="InterPro" id="IPR037171">
    <property type="entry name" value="NagB/RpiA_transferase-like"/>
</dbReference>
<accession>A0A137NU93</accession>
<organism evidence="2 3">
    <name type="scientific">Conidiobolus coronatus (strain ATCC 28846 / CBS 209.66 / NRRL 28638)</name>
    <name type="common">Delacroixia coronata</name>
    <dbReference type="NCBI Taxonomy" id="796925"/>
    <lineage>
        <taxon>Eukaryota</taxon>
        <taxon>Fungi</taxon>
        <taxon>Fungi incertae sedis</taxon>
        <taxon>Zoopagomycota</taxon>
        <taxon>Entomophthoromycotina</taxon>
        <taxon>Entomophthoromycetes</taxon>
        <taxon>Entomophthorales</taxon>
        <taxon>Ancylistaceae</taxon>
        <taxon>Conidiobolus</taxon>
    </lineage>
</organism>
<evidence type="ECO:0000313" key="2">
    <source>
        <dbReference type="EMBL" id="KXN66316.1"/>
    </source>
</evidence>
<dbReference type="SUPFAM" id="SSF100950">
    <property type="entry name" value="NagB/RpiA/CoA transferase-like"/>
    <property type="match status" value="1"/>
</dbReference>
<dbReference type="STRING" id="796925.A0A137NU93"/>
<proteinExistence type="predicted"/>
<dbReference type="InterPro" id="IPR039104">
    <property type="entry name" value="6PGL"/>
</dbReference>
<sequence length="106" mass="11689">MTGTEVLRLSNTSEVSKALADYVIKAAEEAIQKHDRFTVAISGGSLPKTLAAGLKDSTKVDWSKWFVFFADERCVPHNHADSNYALVKTELLDHVSIPSNQVFPIN</sequence>
<evidence type="ECO:0000313" key="3">
    <source>
        <dbReference type="Proteomes" id="UP000070444"/>
    </source>
</evidence>
<dbReference type="OrthoDB" id="5557167at2759"/>
<dbReference type="Gene3D" id="3.40.50.1360">
    <property type="match status" value="1"/>
</dbReference>
<reference evidence="2 3" key="1">
    <citation type="journal article" date="2015" name="Genome Biol. Evol.">
        <title>Phylogenomic analyses indicate that early fungi evolved digesting cell walls of algal ancestors of land plants.</title>
        <authorList>
            <person name="Chang Y."/>
            <person name="Wang S."/>
            <person name="Sekimoto S."/>
            <person name="Aerts A.L."/>
            <person name="Choi C."/>
            <person name="Clum A."/>
            <person name="LaButti K.M."/>
            <person name="Lindquist E.A."/>
            <person name="Yee Ngan C."/>
            <person name="Ohm R.A."/>
            <person name="Salamov A.A."/>
            <person name="Grigoriev I.V."/>
            <person name="Spatafora J.W."/>
            <person name="Berbee M.L."/>
        </authorList>
    </citation>
    <scope>NUCLEOTIDE SEQUENCE [LARGE SCALE GENOMIC DNA]</scope>
    <source>
        <strain evidence="2 3">NRRL 28638</strain>
    </source>
</reference>
<dbReference type="EMBL" id="KQ964741">
    <property type="protein sequence ID" value="KXN66316.1"/>
    <property type="molecule type" value="Genomic_DNA"/>
</dbReference>
<keyword evidence="3" id="KW-1185">Reference proteome</keyword>
<evidence type="ECO:0000259" key="1">
    <source>
        <dbReference type="Pfam" id="PF01182"/>
    </source>
</evidence>
<feature type="domain" description="Glucosamine/galactosamine-6-phosphate isomerase" evidence="1">
    <location>
        <begin position="11"/>
        <end position="106"/>
    </location>
</feature>